<evidence type="ECO:0000256" key="1">
    <source>
        <dbReference type="SAM" id="Phobius"/>
    </source>
</evidence>
<reference evidence="2" key="1">
    <citation type="submission" date="2019-09" db="EMBL/GenBank/DDBJ databases">
        <authorList>
            <person name="Liu L."/>
        </authorList>
    </citation>
    <scope>NUCLEOTIDE SEQUENCE</scope>
    <source>
        <strain evidence="2">A2949</strain>
        <plasmid evidence="2">pA2949</plasmid>
    </source>
</reference>
<evidence type="ECO:0000313" key="2">
    <source>
        <dbReference type="EMBL" id="QID24179.1"/>
    </source>
</evidence>
<sequence>MSVPTKMTALTLTFLFGLLGSAIIERMFVGQIQLINFESVLKVFLYGGLFILTQVFSEAMREENWVKHIHNY</sequence>
<name>A0A6G6AQG3_ACIPI</name>
<accession>A0A6G6AQG3</accession>
<keyword evidence="1" id="KW-0812">Transmembrane</keyword>
<organism evidence="2">
    <name type="scientific">Acinetobacter pittii</name>
    <name type="common">Acinetobacter genomosp. 3</name>
    <dbReference type="NCBI Taxonomy" id="48296"/>
    <lineage>
        <taxon>Bacteria</taxon>
        <taxon>Pseudomonadati</taxon>
        <taxon>Pseudomonadota</taxon>
        <taxon>Gammaproteobacteria</taxon>
        <taxon>Moraxellales</taxon>
        <taxon>Moraxellaceae</taxon>
        <taxon>Acinetobacter</taxon>
        <taxon>Acinetobacter calcoaceticus/baumannii complex</taxon>
    </lineage>
</organism>
<dbReference type="EMBL" id="MN481287">
    <property type="protein sequence ID" value="QID24179.1"/>
    <property type="molecule type" value="Genomic_DNA"/>
</dbReference>
<geneLocation type="plasmid" evidence="2">
    <name>pA2949</name>
</geneLocation>
<proteinExistence type="predicted"/>
<feature type="transmembrane region" description="Helical" evidence="1">
    <location>
        <begin position="32"/>
        <end position="52"/>
    </location>
</feature>
<protein>
    <submittedName>
        <fullName evidence="2">Uncharacterized protein</fullName>
    </submittedName>
</protein>
<keyword evidence="2" id="KW-0614">Plasmid</keyword>
<dbReference type="AlphaFoldDB" id="A0A6G6AQG3"/>
<keyword evidence="1" id="KW-0472">Membrane</keyword>
<keyword evidence="1" id="KW-1133">Transmembrane helix</keyword>